<keyword evidence="2" id="KW-1185">Reference proteome</keyword>
<reference evidence="1 2" key="1">
    <citation type="journal article" date="2018" name="Microbiol. Resour. Announc.">
        <title>Complete Genome Sequence of Acidithiobacillus ferridurans JCM 18981.</title>
        <authorList>
            <person name="Miyauchi T."/>
            <person name="Kouzuma A."/>
            <person name="Abe T."/>
            <person name="Watanabe K."/>
        </authorList>
    </citation>
    <scope>NUCLEOTIDE SEQUENCE [LARGE SCALE GENOMIC DNA]</scope>
    <source>
        <strain evidence="2">ATCC 33020 / DSM 29468 / JCM 18981 / 11Fe</strain>
    </source>
</reference>
<sequence length="82" mass="9433">MVKEIFDQFSRRSRLRGGDGDENFVQLVGWLAVFRGLVILKRVGDGTTREISDFEDAPMGVYTEDIFATPCFRGRGRFQREI</sequence>
<dbReference type="EMBL" id="AP018795">
    <property type="protein sequence ID" value="BBF64529.1"/>
    <property type="molecule type" value="Genomic_DNA"/>
</dbReference>
<dbReference type="Proteomes" id="UP000280188">
    <property type="component" value="Chromosome"/>
</dbReference>
<dbReference type="RefSeq" id="WP_126604379.1">
    <property type="nucleotide sequence ID" value="NZ_AP018795.1"/>
</dbReference>
<dbReference type="KEGG" id="afj:AFERRID_07470"/>
<accession>A0A2Z6IGQ9</accession>
<gene>
    <name evidence="1" type="ORF">AFERRID_07470</name>
</gene>
<organism evidence="1 2">
    <name type="scientific">Acidithiobacillus ferridurans</name>
    <dbReference type="NCBI Taxonomy" id="1232575"/>
    <lineage>
        <taxon>Bacteria</taxon>
        <taxon>Pseudomonadati</taxon>
        <taxon>Pseudomonadota</taxon>
        <taxon>Acidithiobacillia</taxon>
        <taxon>Acidithiobacillales</taxon>
        <taxon>Acidithiobacillaceae</taxon>
        <taxon>Acidithiobacillus</taxon>
    </lineage>
</organism>
<dbReference type="AlphaFoldDB" id="A0A2Z6IGQ9"/>
<evidence type="ECO:0000313" key="1">
    <source>
        <dbReference type="EMBL" id="BBF64529.1"/>
    </source>
</evidence>
<proteinExistence type="predicted"/>
<name>A0A2Z6IGQ9_ACIFI</name>
<protein>
    <submittedName>
        <fullName evidence="1">Uncharacterized protein</fullName>
    </submittedName>
</protein>
<evidence type="ECO:0000313" key="2">
    <source>
        <dbReference type="Proteomes" id="UP000280188"/>
    </source>
</evidence>